<feature type="compositionally biased region" description="Acidic residues" evidence="1">
    <location>
        <begin position="53"/>
        <end position="86"/>
    </location>
</feature>
<evidence type="ECO:0000313" key="3">
    <source>
        <dbReference type="EMBL" id="AKE39764.1"/>
    </source>
</evidence>
<name>A0A0F6TBW1_9CORY</name>
<sequence>MRQNRPLAVTTALVSTAALISACGFFDDTDDAPEANEAPETTTVTSEAPAAEESQEETETTEAEEDTETSEAEEDPAPEEESDDAPEERAPVAESVNLTAPADQISGECGTIGQLRFGADGDASCGFAANVASAAVQAEFHEVERDRHANPISKATVTATSPITGENYEMDCIVNPPGKGTTCTGADGAIVDISLTEQSHGPLVTGERPGPLYLNY</sequence>
<evidence type="ECO:0000313" key="4">
    <source>
        <dbReference type="Proteomes" id="UP000033566"/>
    </source>
</evidence>
<feature type="region of interest" description="Disordered" evidence="1">
    <location>
        <begin position="28"/>
        <end position="92"/>
    </location>
</feature>
<dbReference type="OrthoDB" id="4428157at2"/>
<dbReference type="AlphaFoldDB" id="A0A0F6TBW1"/>
<dbReference type="PATRIC" id="fig|161896.4.peg.1780"/>
<dbReference type="KEGG" id="ccj:UL81_09090"/>
<feature type="signal peptide" evidence="2">
    <location>
        <begin position="1"/>
        <end position="22"/>
    </location>
</feature>
<protein>
    <submittedName>
        <fullName evidence="3">Uncharacterized protein</fullName>
    </submittedName>
</protein>
<evidence type="ECO:0000256" key="1">
    <source>
        <dbReference type="SAM" id="MobiDB-lite"/>
    </source>
</evidence>
<dbReference type="PROSITE" id="PS51257">
    <property type="entry name" value="PROKAR_LIPOPROTEIN"/>
    <property type="match status" value="1"/>
</dbReference>
<accession>A0A0F6TBW1</accession>
<dbReference type="HOGENOM" id="CLU_1275905_0_0_11"/>
<reference evidence="3 4" key="1">
    <citation type="journal article" date="2015" name="Genome Announc.">
        <title>Complete Genome Sequence of Corynebacterium camporealensis DSM 44610, Isolated from the Milk of a Manchega Sheep with Subclinical Mastitis.</title>
        <authorList>
            <person name="Ruckert C."/>
            <person name="Albersmeier A."/>
            <person name="Winkler A."/>
            <person name="Tauch A."/>
        </authorList>
    </citation>
    <scope>NUCLEOTIDE SEQUENCE [LARGE SCALE GENOMIC DNA]</scope>
    <source>
        <strain evidence="3 4">DSM 44610</strain>
    </source>
</reference>
<dbReference type="RefSeq" id="WP_035105841.1">
    <property type="nucleotide sequence ID" value="NZ_CP011311.1"/>
</dbReference>
<keyword evidence="2" id="KW-0732">Signal</keyword>
<gene>
    <name evidence="3" type="ORF">UL81_09090</name>
</gene>
<organism evidence="3 4">
    <name type="scientific">Corynebacterium camporealensis</name>
    <dbReference type="NCBI Taxonomy" id="161896"/>
    <lineage>
        <taxon>Bacteria</taxon>
        <taxon>Bacillati</taxon>
        <taxon>Actinomycetota</taxon>
        <taxon>Actinomycetes</taxon>
        <taxon>Mycobacteriales</taxon>
        <taxon>Corynebacteriaceae</taxon>
        <taxon>Corynebacterium</taxon>
    </lineage>
</organism>
<dbReference type="EMBL" id="CP011311">
    <property type="protein sequence ID" value="AKE39764.1"/>
    <property type="molecule type" value="Genomic_DNA"/>
</dbReference>
<keyword evidence="4" id="KW-1185">Reference proteome</keyword>
<evidence type="ECO:0000256" key="2">
    <source>
        <dbReference type="SAM" id="SignalP"/>
    </source>
</evidence>
<dbReference type="Proteomes" id="UP000033566">
    <property type="component" value="Chromosome"/>
</dbReference>
<feature type="chain" id="PRO_5002510434" evidence="2">
    <location>
        <begin position="23"/>
        <end position="216"/>
    </location>
</feature>
<proteinExistence type="predicted"/>